<accession>B5Y4A1</accession>
<evidence type="ECO:0000313" key="3">
    <source>
        <dbReference type="Proteomes" id="UP000000759"/>
    </source>
</evidence>
<reference evidence="3" key="2">
    <citation type="submission" date="2008-08" db="EMBL/GenBank/DDBJ databases">
        <authorList>
            <consortium name="Diatom Consortium"/>
            <person name="Grigoriev I."/>
            <person name="Grimwood J."/>
            <person name="Kuo A."/>
            <person name="Otillar R.P."/>
            <person name="Salamov A."/>
            <person name="Detter J.C."/>
            <person name="Lindquist E."/>
            <person name="Shapiro H."/>
            <person name="Lucas S."/>
            <person name="Glavina del Rio T."/>
            <person name="Pitluck S."/>
            <person name="Rokhsar D."/>
            <person name="Bowler C."/>
        </authorList>
    </citation>
    <scope>GENOME REANNOTATION</scope>
    <source>
        <strain evidence="3">CCAP 1055/1</strain>
    </source>
</reference>
<dbReference type="InterPro" id="IPR029058">
    <property type="entry name" value="AB_hydrolase_fold"/>
</dbReference>
<dbReference type="EMBL" id="CP001141">
    <property type="protein sequence ID" value="ACI65272.1"/>
    <property type="molecule type" value="Genomic_DNA"/>
</dbReference>
<dbReference type="KEGG" id="pti:PHATR_13320"/>
<dbReference type="OrthoDB" id="17560at2759"/>
<keyword evidence="3" id="KW-1185">Reference proteome</keyword>
<dbReference type="Proteomes" id="UP000000759">
    <property type="component" value="Chromosome 11"/>
</dbReference>
<dbReference type="InterPro" id="IPR002925">
    <property type="entry name" value="Dienelactn_hydro"/>
</dbReference>
<dbReference type="Pfam" id="PF01738">
    <property type="entry name" value="DLH"/>
    <property type="match status" value="1"/>
</dbReference>
<dbReference type="PaxDb" id="2850-Phatr13320"/>
<protein>
    <recommendedName>
        <fullName evidence="1">Dienelactone hydrolase domain-containing protein</fullName>
    </recommendedName>
</protein>
<dbReference type="AlphaFoldDB" id="B5Y4A1"/>
<evidence type="ECO:0000313" key="2">
    <source>
        <dbReference type="EMBL" id="ACI65272.1"/>
    </source>
</evidence>
<feature type="domain" description="Dienelactone hydrolase" evidence="1">
    <location>
        <begin position="8"/>
        <end position="155"/>
    </location>
</feature>
<sequence length="163" mass="17549">NGGVAWFQKQNYDKVGPDVKAAYEFLKTKIDGKPVGGLGFCYGCWLLSKASSTGDIDLVAGVGCHPATVLEEAVFGGSEVGMLKALKQPTRFLWAGNDSETYLADGDGRKAVEATGGDVIEFPDMLHGWVSRGDVSEAKVKRDVEKAMELILIFLDEKMNSAK</sequence>
<dbReference type="RefSeq" id="XP_002185802.1">
    <property type="nucleotide sequence ID" value="XM_002185766.1"/>
</dbReference>
<dbReference type="PANTHER" id="PTHR17630">
    <property type="entry name" value="DIENELACTONE HYDROLASE"/>
    <property type="match status" value="1"/>
</dbReference>
<dbReference type="HOGENOM" id="CLU_063787_0_0_1"/>
<dbReference type="SUPFAM" id="SSF53474">
    <property type="entry name" value="alpha/beta-Hydrolases"/>
    <property type="match status" value="1"/>
</dbReference>
<dbReference type="InParanoid" id="B5Y4A1"/>
<reference evidence="2 3" key="1">
    <citation type="journal article" date="2008" name="Nature">
        <title>The Phaeodactylum genome reveals the evolutionary history of diatom genomes.</title>
        <authorList>
            <person name="Bowler C."/>
            <person name="Allen A.E."/>
            <person name="Badger J.H."/>
            <person name="Grimwood J."/>
            <person name="Jabbari K."/>
            <person name="Kuo A."/>
            <person name="Maheswari U."/>
            <person name="Martens C."/>
            <person name="Maumus F."/>
            <person name="Otillar R.P."/>
            <person name="Rayko E."/>
            <person name="Salamov A."/>
            <person name="Vandepoele K."/>
            <person name="Beszteri B."/>
            <person name="Gruber A."/>
            <person name="Heijde M."/>
            <person name="Katinka M."/>
            <person name="Mock T."/>
            <person name="Valentin K."/>
            <person name="Verret F."/>
            <person name="Berges J.A."/>
            <person name="Brownlee C."/>
            <person name="Cadoret J.P."/>
            <person name="Chiovitti A."/>
            <person name="Choi C.J."/>
            <person name="Coesel S."/>
            <person name="De Martino A."/>
            <person name="Detter J.C."/>
            <person name="Durkin C."/>
            <person name="Falciatore A."/>
            <person name="Fournet J."/>
            <person name="Haruta M."/>
            <person name="Huysman M.J."/>
            <person name="Jenkins B.D."/>
            <person name="Jiroutova K."/>
            <person name="Jorgensen R.E."/>
            <person name="Joubert Y."/>
            <person name="Kaplan A."/>
            <person name="Kroger N."/>
            <person name="Kroth P.G."/>
            <person name="La Roche J."/>
            <person name="Lindquist E."/>
            <person name="Lommer M."/>
            <person name="Martin-Jezequel V."/>
            <person name="Lopez P.J."/>
            <person name="Lucas S."/>
            <person name="Mangogna M."/>
            <person name="McGinnis K."/>
            <person name="Medlin L.K."/>
            <person name="Montsant A."/>
            <person name="Oudot-Le Secq M.P."/>
            <person name="Napoli C."/>
            <person name="Obornik M."/>
            <person name="Parker M.S."/>
            <person name="Petit J.L."/>
            <person name="Porcel B.M."/>
            <person name="Poulsen N."/>
            <person name="Robison M."/>
            <person name="Rychlewski L."/>
            <person name="Rynearson T.A."/>
            <person name="Schmutz J."/>
            <person name="Shapiro H."/>
            <person name="Siaut M."/>
            <person name="Stanley M."/>
            <person name="Sussman M.R."/>
            <person name="Taylor A.R."/>
            <person name="Vardi A."/>
            <person name="von Dassow P."/>
            <person name="Vyverman W."/>
            <person name="Willis A."/>
            <person name="Wyrwicz L.S."/>
            <person name="Rokhsar D.S."/>
            <person name="Weissenbach J."/>
            <person name="Armbrust E.V."/>
            <person name="Green B.R."/>
            <person name="Van de Peer Y."/>
            <person name="Grigoriev I.V."/>
        </authorList>
    </citation>
    <scope>NUCLEOTIDE SEQUENCE [LARGE SCALE GENOMIC DNA]</scope>
    <source>
        <strain evidence="2 3">CCAP 1055/1</strain>
    </source>
</reference>
<dbReference type="GO" id="GO:0016787">
    <property type="term" value="F:hydrolase activity"/>
    <property type="evidence" value="ECO:0007669"/>
    <property type="project" value="InterPro"/>
</dbReference>
<dbReference type="GeneID" id="7204466"/>
<dbReference type="eggNOG" id="ENOG502S9K9">
    <property type="taxonomic scope" value="Eukaryota"/>
</dbReference>
<gene>
    <name evidence="2" type="ORF">PHATR_13320</name>
</gene>
<dbReference type="Gene3D" id="3.40.50.1820">
    <property type="entry name" value="alpha/beta hydrolase"/>
    <property type="match status" value="1"/>
</dbReference>
<proteinExistence type="predicted"/>
<name>B5Y4A1_PHATC</name>
<feature type="non-terminal residue" evidence="2">
    <location>
        <position position="1"/>
    </location>
</feature>
<evidence type="ECO:0000259" key="1">
    <source>
        <dbReference type="Pfam" id="PF01738"/>
    </source>
</evidence>
<dbReference type="PANTHER" id="PTHR17630:SF44">
    <property type="entry name" value="PROTEIN AIM2"/>
    <property type="match status" value="1"/>
</dbReference>
<organism evidence="2 3">
    <name type="scientific">Phaeodactylum tricornutum (strain CCAP 1055/1)</name>
    <dbReference type="NCBI Taxonomy" id="556484"/>
    <lineage>
        <taxon>Eukaryota</taxon>
        <taxon>Sar</taxon>
        <taxon>Stramenopiles</taxon>
        <taxon>Ochrophyta</taxon>
        <taxon>Bacillariophyta</taxon>
        <taxon>Bacillariophyceae</taxon>
        <taxon>Bacillariophycidae</taxon>
        <taxon>Naviculales</taxon>
        <taxon>Phaeodactylaceae</taxon>
        <taxon>Phaeodactylum</taxon>
    </lineage>
</organism>